<evidence type="ECO:0000313" key="2">
    <source>
        <dbReference type="EMBL" id="KAK4235545.1"/>
    </source>
</evidence>
<organism evidence="2 3">
    <name type="scientific">Achaetomium macrosporum</name>
    <dbReference type="NCBI Taxonomy" id="79813"/>
    <lineage>
        <taxon>Eukaryota</taxon>
        <taxon>Fungi</taxon>
        <taxon>Dikarya</taxon>
        <taxon>Ascomycota</taxon>
        <taxon>Pezizomycotina</taxon>
        <taxon>Sordariomycetes</taxon>
        <taxon>Sordariomycetidae</taxon>
        <taxon>Sordariales</taxon>
        <taxon>Chaetomiaceae</taxon>
        <taxon>Achaetomium</taxon>
    </lineage>
</organism>
<evidence type="ECO:0000313" key="3">
    <source>
        <dbReference type="Proteomes" id="UP001303760"/>
    </source>
</evidence>
<dbReference type="PANTHER" id="PTHR33840:SF1">
    <property type="entry name" value="TLE1 PHOSPHOLIPASE DOMAIN-CONTAINING PROTEIN"/>
    <property type="match status" value="1"/>
</dbReference>
<proteinExistence type="predicted"/>
<dbReference type="InterPro" id="IPR018712">
    <property type="entry name" value="Tle1-like_cat"/>
</dbReference>
<keyword evidence="3" id="KW-1185">Reference proteome</keyword>
<reference evidence="2" key="1">
    <citation type="journal article" date="2023" name="Mol. Phylogenet. Evol.">
        <title>Genome-scale phylogeny and comparative genomics of the fungal order Sordariales.</title>
        <authorList>
            <person name="Hensen N."/>
            <person name="Bonometti L."/>
            <person name="Westerberg I."/>
            <person name="Brannstrom I.O."/>
            <person name="Guillou S."/>
            <person name="Cros-Aarteil S."/>
            <person name="Calhoun S."/>
            <person name="Haridas S."/>
            <person name="Kuo A."/>
            <person name="Mondo S."/>
            <person name="Pangilinan J."/>
            <person name="Riley R."/>
            <person name="LaButti K."/>
            <person name="Andreopoulos B."/>
            <person name="Lipzen A."/>
            <person name="Chen C."/>
            <person name="Yan M."/>
            <person name="Daum C."/>
            <person name="Ng V."/>
            <person name="Clum A."/>
            <person name="Steindorff A."/>
            <person name="Ohm R.A."/>
            <person name="Martin F."/>
            <person name="Silar P."/>
            <person name="Natvig D.O."/>
            <person name="Lalanne C."/>
            <person name="Gautier V."/>
            <person name="Ament-Velasquez S.L."/>
            <person name="Kruys A."/>
            <person name="Hutchinson M.I."/>
            <person name="Powell A.J."/>
            <person name="Barry K."/>
            <person name="Miller A.N."/>
            <person name="Grigoriev I.V."/>
            <person name="Debuchy R."/>
            <person name="Gladieux P."/>
            <person name="Hiltunen Thoren M."/>
            <person name="Johannesson H."/>
        </authorList>
    </citation>
    <scope>NUCLEOTIDE SEQUENCE</scope>
    <source>
        <strain evidence="2">CBS 532.94</strain>
    </source>
</reference>
<dbReference type="Proteomes" id="UP001303760">
    <property type="component" value="Unassembled WGS sequence"/>
</dbReference>
<sequence length="457" mass="51366">MASQPATRRVIVLCDGTWCGRETNTKSNVNFLARMIGIDLENGATEYHSEQHGIHAKYFDGVGLGGDFMRYLWDGALATHAKEECSMVYEFIVRHSLWDDQVSTEVWMFGISRGAYIVRSVAGLINNCGIIRNTPENADLIKLAYDVYQNPHPVHHPTSQEMRDFRANVSYPVQTPVKFMGLFDTVGGRGVPRLNYHTGTGFEWPEFYDNCVSTAVEKVYHALSIHDRFWGFQPCLAFRAPSTPGNPAPPNLKIRQKWFPGCHYDLARQEFQFLREGGSLWEKISFPILNLFSKTVSPNDKLADLVLIWMLQGVDSEGGGAIIRKDLDRRDSDIATAITQTRNRLLGSSPIGTGDMYDDILSYIPGGKVLSAPIRWFKNMNKTTYAILFKVVDRMIPDPGINTATAPVWNEVYDYTAPDTDLGGAVIEGIAGLDVGRYPSRTFQNYRAYMRAVNRPP</sequence>
<comment type="caution">
    <text evidence="2">The sequence shown here is derived from an EMBL/GenBank/DDBJ whole genome shotgun (WGS) entry which is preliminary data.</text>
</comment>
<reference evidence="2" key="2">
    <citation type="submission" date="2023-05" db="EMBL/GenBank/DDBJ databases">
        <authorList>
            <consortium name="Lawrence Berkeley National Laboratory"/>
            <person name="Steindorff A."/>
            <person name="Hensen N."/>
            <person name="Bonometti L."/>
            <person name="Westerberg I."/>
            <person name="Brannstrom I.O."/>
            <person name="Guillou S."/>
            <person name="Cros-Aarteil S."/>
            <person name="Calhoun S."/>
            <person name="Haridas S."/>
            <person name="Kuo A."/>
            <person name="Mondo S."/>
            <person name="Pangilinan J."/>
            <person name="Riley R."/>
            <person name="Labutti K."/>
            <person name="Andreopoulos B."/>
            <person name="Lipzen A."/>
            <person name="Chen C."/>
            <person name="Yanf M."/>
            <person name="Daum C."/>
            <person name="Ng V."/>
            <person name="Clum A."/>
            <person name="Ohm R."/>
            <person name="Martin F."/>
            <person name="Silar P."/>
            <person name="Natvig D."/>
            <person name="Lalanne C."/>
            <person name="Gautier V."/>
            <person name="Ament-Velasquez S.L."/>
            <person name="Kruys A."/>
            <person name="Hutchinson M.I."/>
            <person name="Powell A.J."/>
            <person name="Barry K."/>
            <person name="Miller A.N."/>
            <person name="Grigoriev I.V."/>
            <person name="Debuchy R."/>
            <person name="Gladieux P."/>
            <person name="Thoren M.H."/>
            <person name="Johannesson H."/>
        </authorList>
    </citation>
    <scope>NUCLEOTIDE SEQUENCE</scope>
    <source>
        <strain evidence="2">CBS 532.94</strain>
    </source>
</reference>
<dbReference type="Pfam" id="PF09994">
    <property type="entry name" value="T6SS_Tle1-like_cat"/>
    <property type="match status" value="1"/>
</dbReference>
<dbReference type="EMBL" id="MU860258">
    <property type="protein sequence ID" value="KAK4235545.1"/>
    <property type="molecule type" value="Genomic_DNA"/>
</dbReference>
<gene>
    <name evidence="2" type="ORF">C8A03DRAFT_17736</name>
</gene>
<protein>
    <recommendedName>
        <fullName evidence="1">T6SS Phospholipase effector Tle1-like catalytic domain-containing protein</fullName>
    </recommendedName>
</protein>
<dbReference type="AlphaFoldDB" id="A0AAN7C5D7"/>
<accession>A0AAN7C5D7</accession>
<evidence type="ECO:0000259" key="1">
    <source>
        <dbReference type="Pfam" id="PF09994"/>
    </source>
</evidence>
<feature type="domain" description="T6SS Phospholipase effector Tle1-like catalytic" evidence="1">
    <location>
        <begin position="8"/>
        <end position="312"/>
    </location>
</feature>
<dbReference type="PANTHER" id="PTHR33840">
    <property type="match status" value="1"/>
</dbReference>
<name>A0AAN7C5D7_9PEZI</name>